<evidence type="ECO:0000313" key="13">
    <source>
        <dbReference type="Proteomes" id="UP000198157"/>
    </source>
</evidence>
<keyword evidence="3 9" id="KW-0813">Transport</keyword>
<keyword evidence="4" id="KW-1003">Cell membrane</keyword>
<name>A0A246HLG3_STEMA</name>
<comment type="caution">
    <text evidence="12">The sequence shown here is derived from an EMBL/GenBank/DDBJ whole genome shotgun (WGS) entry which is preliminary data.</text>
</comment>
<dbReference type="Pfam" id="PF00482">
    <property type="entry name" value="T2SSF"/>
    <property type="match status" value="2"/>
</dbReference>
<dbReference type="Gene3D" id="1.20.81.30">
    <property type="entry name" value="Type II secretion system (T2SS), domain F"/>
    <property type="match status" value="2"/>
</dbReference>
<dbReference type="InterPro" id="IPR001992">
    <property type="entry name" value="T2SS_GspF/T4SS_PilC_CS"/>
</dbReference>
<evidence type="ECO:0000313" key="12">
    <source>
        <dbReference type="EMBL" id="OWQ52964.1"/>
    </source>
</evidence>
<dbReference type="PRINTS" id="PR00812">
    <property type="entry name" value="BCTERIALGSPF"/>
</dbReference>
<dbReference type="FunFam" id="1.20.81.30:FF:000001">
    <property type="entry name" value="Type II secretion system protein F"/>
    <property type="match status" value="2"/>
</dbReference>
<proteinExistence type="inferred from homology"/>
<dbReference type="NCBIfam" id="NF047826">
    <property type="entry name" value="T3SSXpsF"/>
    <property type="match status" value="1"/>
</dbReference>
<feature type="transmembrane region" description="Helical" evidence="10">
    <location>
        <begin position="374"/>
        <end position="399"/>
    </location>
</feature>
<feature type="domain" description="Type II secretion system protein GspF" evidence="11">
    <location>
        <begin position="72"/>
        <end position="195"/>
    </location>
</feature>
<evidence type="ECO:0000256" key="9">
    <source>
        <dbReference type="RuleBase" id="RU003923"/>
    </source>
</evidence>
<dbReference type="GO" id="GO:0015628">
    <property type="term" value="P:protein secretion by the type II secretion system"/>
    <property type="evidence" value="ECO:0007669"/>
    <property type="project" value="TreeGrafter"/>
</dbReference>
<gene>
    <name evidence="12" type="ORF">CEE60_11110</name>
</gene>
<evidence type="ECO:0000256" key="5">
    <source>
        <dbReference type="ARBA" id="ARBA00022519"/>
    </source>
</evidence>
<evidence type="ECO:0000256" key="1">
    <source>
        <dbReference type="ARBA" id="ARBA00004429"/>
    </source>
</evidence>
<sequence>MPQYRYKALNAHGELFDGQMEAASEAEVAARLQDQGHMPMEARLASEGVAGASTWMALLRRKPFDGGALVQFTQQLATLLGAGQPLDRALSILLELPEDERTRRVITDIRDIVRGGAPLSTALERQHGLFSRLYINMVRAGEAGGSLHDTLQRLSDYLERSAELKGRVINALIYPAILLAVVGGALLFLLGYVVPQFALMYESLDVALPWFTQWVLTAGLVVREGWLIMIVVPAVAALVVERRLRQPATRLAVDGWLLQRKGIGPLLGKLETARLARTLGTLLRNGVPLLSGLGIARNVLSNRALAADVDAASDEVKNGNGLSASLSRGKRFPRLALQMIQVGEESGALDTMLLKTADTFEQESARAIDRLLSALVPVITLVLASVVGLVIVAVLVPLYDLTNAIG</sequence>
<keyword evidence="5" id="KW-0997">Cell inner membrane</keyword>
<protein>
    <submittedName>
        <fullName evidence="12">Type II secretion system protein GspF</fullName>
    </submittedName>
</protein>
<dbReference type="GO" id="GO:0005886">
    <property type="term" value="C:plasma membrane"/>
    <property type="evidence" value="ECO:0007669"/>
    <property type="project" value="UniProtKB-SubCell"/>
</dbReference>
<accession>A0A246HLG3</accession>
<dbReference type="OrthoDB" id="9805682at2"/>
<feature type="transmembrane region" description="Helical" evidence="10">
    <location>
        <begin position="171"/>
        <end position="194"/>
    </location>
</feature>
<dbReference type="InterPro" id="IPR042094">
    <property type="entry name" value="T2SS_GspF_sf"/>
</dbReference>
<organism evidence="12 13">
    <name type="scientific">Stenotrophomonas maltophilia</name>
    <name type="common">Pseudomonas maltophilia</name>
    <name type="synonym">Xanthomonas maltophilia</name>
    <dbReference type="NCBI Taxonomy" id="40324"/>
    <lineage>
        <taxon>Bacteria</taxon>
        <taxon>Pseudomonadati</taxon>
        <taxon>Pseudomonadota</taxon>
        <taxon>Gammaproteobacteria</taxon>
        <taxon>Lysobacterales</taxon>
        <taxon>Lysobacteraceae</taxon>
        <taxon>Stenotrophomonas</taxon>
        <taxon>Stenotrophomonas maltophilia group</taxon>
    </lineage>
</organism>
<dbReference type="AlphaFoldDB" id="A0A246HLG3"/>
<evidence type="ECO:0000256" key="2">
    <source>
        <dbReference type="ARBA" id="ARBA00005745"/>
    </source>
</evidence>
<evidence type="ECO:0000256" key="4">
    <source>
        <dbReference type="ARBA" id="ARBA00022475"/>
    </source>
</evidence>
<evidence type="ECO:0000256" key="8">
    <source>
        <dbReference type="ARBA" id="ARBA00023136"/>
    </source>
</evidence>
<keyword evidence="7 10" id="KW-1133">Transmembrane helix</keyword>
<keyword evidence="6 9" id="KW-0812">Transmembrane</keyword>
<evidence type="ECO:0000256" key="6">
    <source>
        <dbReference type="ARBA" id="ARBA00022692"/>
    </source>
</evidence>
<comment type="similarity">
    <text evidence="2 9">Belongs to the GSP F family.</text>
</comment>
<evidence type="ECO:0000256" key="7">
    <source>
        <dbReference type="ARBA" id="ARBA00022989"/>
    </source>
</evidence>
<dbReference type="InterPro" id="IPR003004">
    <property type="entry name" value="GspF/PilC"/>
</dbReference>
<evidence type="ECO:0000259" key="11">
    <source>
        <dbReference type="Pfam" id="PF00482"/>
    </source>
</evidence>
<comment type="subcellular location">
    <subcellularLocation>
        <location evidence="1 9">Cell inner membrane</location>
        <topology evidence="1 9">Multi-pass membrane protein</topology>
    </subcellularLocation>
</comment>
<feature type="domain" description="Type II secretion system protein GspF" evidence="11">
    <location>
        <begin position="276"/>
        <end position="397"/>
    </location>
</feature>
<dbReference type="EMBL" id="NIVS01000022">
    <property type="protein sequence ID" value="OWQ52964.1"/>
    <property type="molecule type" value="Genomic_DNA"/>
</dbReference>
<feature type="transmembrane region" description="Helical" evidence="10">
    <location>
        <begin position="214"/>
        <end position="240"/>
    </location>
</feature>
<dbReference type="InterPro" id="IPR018076">
    <property type="entry name" value="T2SS_GspF_dom"/>
</dbReference>
<evidence type="ECO:0000256" key="3">
    <source>
        <dbReference type="ARBA" id="ARBA00022448"/>
    </source>
</evidence>
<dbReference type="Proteomes" id="UP000198157">
    <property type="component" value="Unassembled WGS sequence"/>
</dbReference>
<dbReference type="PANTHER" id="PTHR30012">
    <property type="entry name" value="GENERAL SECRETION PATHWAY PROTEIN"/>
    <property type="match status" value="1"/>
</dbReference>
<dbReference type="PANTHER" id="PTHR30012:SF7">
    <property type="entry name" value="PROTEIN TRANSPORT PROTEIN HOFC HOMOLOG"/>
    <property type="match status" value="1"/>
</dbReference>
<dbReference type="PROSITE" id="PS00874">
    <property type="entry name" value="T2SP_F"/>
    <property type="match status" value="1"/>
</dbReference>
<reference evidence="12 13" key="1">
    <citation type="submission" date="2017-06" db="EMBL/GenBank/DDBJ databases">
        <authorList>
            <person name="Kim H.J."/>
            <person name="Triplett B.A."/>
        </authorList>
    </citation>
    <scope>NUCLEOTIDE SEQUENCE [LARGE SCALE GENOMIC DNA]</scope>
    <source>
        <strain evidence="12 13">13146</strain>
    </source>
</reference>
<keyword evidence="8 10" id="KW-0472">Membrane</keyword>
<evidence type="ECO:0000256" key="10">
    <source>
        <dbReference type="SAM" id="Phobius"/>
    </source>
</evidence>